<evidence type="ECO:0000313" key="2">
    <source>
        <dbReference type="EMBL" id="SDE06670.1"/>
    </source>
</evidence>
<dbReference type="OrthoDB" id="100605at2"/>
<organism evidence="2 3">
    <name type="scientific">Kordiimonas lacus</name>
    <dbReference type="NCBI Taxonomy" id="637679"/>
    <lineage>
        <taxon>Bacteria</taxon>
        <taxon>Pseudomonadati</taxon>
        <taxon>Pseudomonadota</taxon>
        <taxon>Alphaproteobacteria</taxon>
        <taxon>Kordiimonadales</taxon>
        <taxon>Kordiimonadaceae</taxon>
        <taxon>Kordiimonas</taxon>
    </lineage>
</organism>
<feature type="signal peptide" evidence="1">
    <location>
        <begin position="1"/>
        <end position="23"/>
    </location>
</feature>
<dbReference type="SUPFAM" id="SSF55486">
    <property type="entry name" value="Metalloproteases ('zincins'), catalytic domain"/>
    <property type="match status" value="1"/>
</dbReference>
<dbReference type="RefSeq" id="WP_068304217.1">
    <property type="nucleotide sequence ID" value="NZ_FNAK01000004.1"/>
</dbReference>
<keyword evidence="3" id="KW-1185">Reference proteome</keyword>
<evidence type="ECO:0000256" key="1">
    <source>
        <dbReference type="SAM" id="SignalP"/>
    </source>
</evidence>
<gene>
    <name evidence="2" type="ORF">SAMN04488071_1976</name>
</gene>
<evidence type="ECO:0000313" key="3">
    <source>
        <dbReference type="Proteomes" id="UP000183685"/>
    </source>
</evidence>
<dbReference type="InterPro" id="IPR027268">
    <property type="entry name" value="Peptidase_M4/M1_CTD_sf"/>
</dbReference>
<dbReference type="EMBL" id="FNAK01000004">
    <property type="protein sequence ID" value="SDE06670.1"/>
    <property type="molecule type" value="Genomic_DNA"/>
</dbReference>
<dbReference type="STRING" id="637679.GCA_001550055_01879"/>
<accession>A0A1G6ZVX3</accession>
<reference evidence="2 3" key="1">
    <citation type="submission" date="2016-10" db="EMBL/GenBank/DDBJ databases">
        <authorList>
            <person name="de Groot N.N."/>
        </authorList>
    </citation>
    <scope>NUCLEOTIDE SEQUENCE [LARGE SCALE GENOMIC DNA]</scope>
    <source>
        <strain evidence="2 3">CGMCC 1.9109</strain>
    </source>
</reference>
<protein>
    <recommendedName>
        <fullName evidence="4">Peptidase M1 membrane alanine aminopeptidase domain-containing protein</fullName>
    </recommendedName>
</protein>
<sequence>MRNPILFILILFACLLPAAPAAASDADYHYRGHVAITPESGFLKASWVIEVRDRADNHITFFIRDTLGNVSVQGDDVATTSLGKVEGMEDFTAIKVGLKPSGGAARQIEISYDGELISKPLPHNINTISSEIIELNVDSFWFPIDKRFSKVLSADVTIDVPGTWHGLSTGEVQTEEGKIRVINTDPRLDIAFTLAKAPRLTQASGFEIFDLRATDAGIEALGKTAAACMTELNARFGQTQPLPVAKLVVTSRNAGGYARENYIVLTDIGDTPPDRLTQFICHEFGHYWARGAAFKTVENWLNEAFAEYTGFVGVRTILGEEAFKGQLERFANQIEGKDLPPIWTEGATERSPYLVNYRKAPLVLAEFEKQIGRDSFLRIVQRFFAQPVKTTPQLLTTVSEVAGPEASARFKEMLAK</sequence>
<keyword evidence="1" id="KW-0732">Signal</keyword>
<dbReference type="Proteomes" id="UP000183685">
    <property type="component" value="Unassembled WGS sequence"/>
</dbReference>
<feature type="chain" id="PRO_5010373916" description="Peptidase M1 membrane alanine aminopeptidase domain-containing protein" evidence="1">
    <location>
        <begin position="24"/>
        <end position="416"/>
    </location>
</feature>
<name>A0A1G6ZVX3_9PROT</name>
<dbReference type="AlphaFoldDB" id="A0A1G6ZVX3"/>
<proteinExistence type="predicted"/>
<evidence type="ECO:0008006" key="4">
    <source>
        <dbReference type="Google" id="ProtNLM"/>
    </source>
</evidence>
<dbReference type="Gene3D" id="1.10.390.10">
    <property type="entry name" value="Neutral Protease Domain 2"/>
    <property type="match status" value="1"/>
</dbReference>